<feature type="domain" description="DNA-directed RNA polymerase RBP11-like dimerisation" evidence="8">
    <location>
        <begin position="45"/>
        <end position="118"/>
    </location>
</feature>
<evidence type="ECO:0000259" key="8">
    <source>
        <dbReference type="Pfam" id="PF13656"/>
    </source>
</evidence>
<dbReference type="AlphaFoldDB" id="A0A316ZI01"/>
<dbReference type="GO" id="GO:0005736">
    <property type="term" value="C:RNA polymerase I complex"/>
    <property type="evidence" value="ECO:0007669"/>
    <property type="project" value="TreeGrafter"/>
</dbReference>
<dbReference type="InterPro" id="IPR008193">
    <property type="entry name" value="RNA_pol_Rpb11_13-16kDa_CS"/>
</dbReference>
<evidence type="ECO:0000256" key="6">
    <source>
        <dbReference type="ARBA" id="ARBA00025751"/>
    </source>
</evidence>
<dbReference type="GO" id="GO:0006383">
    <property type="term" value="P:transcription by RNA polymerase III"/>
    <property type="evidence" value="ECO:0007669"/>
    <property type="project" value="TreeGrafter"/>
</dbReference>
<dbReference type="PROSITE" id="PS01154">
    <property type="entry name" value="RNA_POL_L_13KD"/>
    <property type="match status" value="1"/>
</dbReference>
<gene>
    <name evidence="9" type="ORF">FA09DRAFT_327609</name>
</gene>
<accession>A0A316ZI01</accession>
<organism evidence="9 10">
    <name type="scientific">Tilletiopsis washingtonensis</name>
    <dbReference type="NCBI Taxonomy" id="58919"/>
    <lineage>
        <taxon>Eukaryota</taxon>
        <taxon>Fungi</taxon>
        <taxon>Dikarya</taxon>
        <taxon>Basidiomycota</taxon>
        <taxon>Ustilaginomycotina</taxon>
        <taxon>Exobasidiomycetes</taxon>
        <taxon>Entylomatales</taxon>
        <taxon>Entylomatales incertae sedis</taxon>
        <taxon>Tilletiopsis</taxon>
    </lineage>
</organism>
<proteinExistence type="inferred from homology"/>
<dbReference type="PANTHER" id="PTHR13946">
    <property type="entry name" value="DNA-DIRECTED RNA POLYMERASE I,II,III"/>
    <property type="match status" value="1"/>
</dbReference>
<dbReference type="OrthoDB" id="510325at2759"/>
<dbReference type="GO" id="GO:0006362">
    <property type="term" value="P:transcription elongation by RNA polymerase I"/>
    <property type="evidence" value="ECO:0007669"/>
    <property type="project" value="TreeGrafter"/>
</dbReference>
<keyword evidence="10" id="KW-1185">Reference proteome</keyword>
<evidence type="ECO:0000256" key="5">
    <source>
        <dbReference type="ARBA" id="ARBA00023242"/>
    </source>
</evidence>
<evidence type="ECO:0000313" key="9">
    <source>
        <dbReference type="EMBL" id="PWO00897.1"/>
    </source>
</evidence>
<keyword evidence="3" id="KW-0240">DNA-directed RNA polymerase</keyword>
<evidence type="ECO:0000256" key="2">
    <source>
        <dbReference type="ARBA" id="ARBA00022079"/>
    </source>
</evidence>
<dbReference type="EMBL" id="KZ819284">
    <property type="protein sequence ID" value="PWO00897.1"/>
    <property type="molecule type" value="Genomic_DNA"/>
</dbReference>
<keyword evidence="4" id="KW-0804">Transcription</keyword>
<dbReference type="RefSeq" id="XP_025601175.1">
    <property type="nucleotide sequence ID" value="XM_025741460.1"/>
</dbReference>
<reference evidence="9 10" key="1">
    <citation type="journal article" date="2018" name="Mol. Biol. Evol.">
        <title>Broad Genomic Sampling Reveals a Smut Pathogenic Ancestry of the Fungal Clade Ustilaginomycotina.</title>
        <authorList>
            <person name="Kijpornyongpan T."/>
            <person name="Mondo S.J."/>
            <person name="Barry K."/>
            <person name="Sandor L."/>
            <person name="Lee J."/>
            <person name="Lipzen A."/>
            <person name="Pangilinan J."/>
            <person name="LaButti K."/>
            <person name="Hainaut M."/>
            <person name="Henrissat B."/>
            <person name="Grigoriev I.V."/>
            <person name="Spatafora J.W."/>
            <person name="Aime M.C."/>
        </authorList>
    </citation>
    <scope>NUCLEOTIDE SEQUENCE [LARGE SCALE GENOMIC DNA]</scope>
    <source>
        <strain evidence="9 10">MCA 4186</strain>
    </source>
</reference>
<protein>
    <recommendedName>
        <fullName evidence="2">DNA-directed RNA polymerases I and III subunit RPAC2</fullName>
    </recommendedName>
</protein>
<evidence type="ECO:0000256" key="3">
    <source>
        <dbReference type="ARBA" id="ARBA00022478"/>
    </source>
</evidence>
<dbReference type="GO" id="GO:0046983">
    <property type="term" value="F:protein dimerization activity"/>
    <property type="evidence" value="ECO:0007669"/>
    <property type="project" value="InterPro"/>
</dbReference>
<name>A0A316ZI01_9BASI</name>
<dbReference type="InterPro" id="IPR033898">
    <property type="entry name" value="RNAP_AC19"/>
</dbReference>
<evidence type="ECO:0000313" key="10">
    <source>
        <dbReference type="Proteomes" id="UP000245946"/>
    </source>
</evidence>
<dbReference type="STRING" id="58919.A0A316ZI01"/>
<dbReference type="GeneID" id="37269004"/>
<dbReference type="GO" id="GO:0003899">
    <property type="term" value="F:DNA-directed RNA polymerase activity"/>
    <property type="evidence" value="ECO:0007669"/>
    <property type="project" value="InterPro"/>
</dbReference>
<dbReference type="SUPFAM" id="SSF55257">
    <property type="entry name" value="RBP11-like subunits of RNA polymerase"/>
    <property type="match status" value="1"/>
</dbReference>
<keyword evidence="5" id="KW-0539">Nucleus</keyword>
<dbReference type="Proteomes" id="UP000245946">
    <property type="component" value="Unassembled WGS sequence"/>
</dbReference>
<dbReference type="CDD" id="cd07029">
    <property type="entry name" value="RNAP_I_III_AC19"/>
    <property type="match status" value="1"/>
</dbReference>
<dbReference type="InterPro" id="IPR022905">
    <property type="entry name" value="Rpo11-like"/>
</dbReference>
<dbReference type="Pfam" id="PF13656">
    <property type="entry name" value="RNA_pol_L_2"/>
    <property type="match status" value="1"/>
</dbReference>
<dbReference type="GO" id="GO:0055029">
    <property type="term" value="C:nuclear DNA-directed RNA polymerase complex"/>
    <property type="evidence" value="ECO:0007669"/>
    <property type="project" value="UniProtKB-ARBA"/>
</dbReference>
<comment type="subcellular location">
    <subcellularLocation>
        <location evidence="1">Nucleus</location>
    </subcellularLocation>
</comment>
<dbReference type="GO" id="GO:0003677">
    <property type="term" value="F:DNA binding"/>
    <property type="evidence" value="ECO:0007669"/>
    <property type="project" value="InterPro"/>
</dbReference>
<evidence type="ECO:0000256" key="4">
    <source>
        <dbReference type="ARBA" id="ARBA00023163"/>
    </source>
</evidence>
<dbReference type="HAMAP" id="MF_00261">
    <property type="entry name" value="RNApol_arch_Rpo11"/>
    <property type="match status" value="1"/>
</dbReference>
<dbReference type="Gene3D" id="3.30.1360.10">
    <property type="entry name" value="RNA polymerase, RBP11-like subunit"/>
    <property type="match status" value="1"/>
</dbReference>
<evidence type="ECO:0000256" key="7">
    <source>
        <dbReference type="SAM" id="MobiDB-lite"/>
    </source>
</evidence>
<dbReference type="InterPro" id="IPR009025">
    <property type="entry name" value="RBP11-like_dimer"/>
</dbReference>
<dbReference type="GO" id="GO:0005666">
    <property type="term" value="C:RNA polymerase III complex"/>
    <property type="evidence" value="ECO:0007669"/>
    <property type="project" value="TreeGrafter"/>
</dbReference>
<comment type="similarity">
    <text evidence="6">Belongs to the archaeal Rpo11/eukaryotic RPB11/RPC19 RNA polymerase subunit family.</text>
</comment>
<dbReference type="PANTHER" id="PTHR13946:SF28">
    <property type="entry name" value="DNA-DIRECTED RNA POLYMERASES I AND III SUBUNIT RPAC2"/>
    <property type="match status" value="1"/>
</dbReference>
<dbReference type="InterPro" id="IPR036603">
    <property type="entry name" value="RBP11-like"/>
</dbReference>
<dbReference type="FunFam" id="3.30.1360.10:FF:000006">
    <property type="entry name" value="DNA-directed RNA polymerases I and III subunit RPAC2"/>
    <property type="match status" value="1"/>
</dbReference>
<evidence type="ECO:0000256" key="1">
    <source>
        <dbReference type="ARBA" id="ARBA00004123"/>
    </source>
</evidence>
<feature type="region of interest" description="Disordered" evidence="7">
    <location>
        <begin position="1"/>
        <end position="21"/>
    </location>
</feature>
<sequence length="163" mass="17838">MAEVPGVGAEQAAVADPPAPMEIDEGPKLSDKISILPGHEKDLSAATFCLKDEDHTLGNALRYMLMKNPKVEFCGYSNPHPSEPKIHLRVQMYDHLSALSALLDAIKNLEALFVTIEDAYTANLSEGNYERHSDEVSPEALRAMEERGRAIQAEKKAQAAARP</sequence>